<dbReference type="RefSeq" id="WP_012377399.1">
    <property type="nucleotide sequence ID" value="NC_010571.1"/>
</dbReference>
<dbReference type="EC" id="3.4.24.71" evidence="11"/>
<dbReference type="GO" id="GO:0005886">
    <property type="term" value="C:plasma membrane"/>
    <property type="evidence" value="ECO:0007669"/>
    <property type="project" value="TreeGrafter"/>
</dbReference>
<keyword evidence="4" id="KW-0479">Metal-binding</keyword>
<dbReference type="Proteomes" id="UP000007013">
    <property type="component" value="Chromosome"/>
</dbReference>
<keyword evidence="12" id="KW-1185">Reference proteome</keyword>
<evidence type="ECO:0000256" key="3">
    <source>
        <dbReference type="ARBA" id="ARBA00022670"/>
    </source>
</evidence>
<comment type="similarity">
    <text evidence="2">Belongs to the peptidase M13 family.</text>
</comment>
<dbReference type="InterPro" id="IPR008753">
    <property type="entry name" value="Peptidase_M13_N"/>
</dbReference>
<sequence>MHFRTSTAWAVMLCVATVGWAGIDPQNFDHSVKPQDDFDQFANGGWKKANPVPAAYSTWGAFHELEERNQQAVRAILERVAQHPDAQGIERQVGDFYASAMDEAGIEAAGITPLKPELARLAAIESKAEVQAAVARLHRWRIWAGFQFTSEQDPKNTAMMIAYGWQAGLGLPDRDYYLRDDEKSQTLRTQYVAHVARMLELAGAEPAAAQADAVAVMQLETALAKGSKTNVELRDPVANFHKLSPVQLQELTPHFDWARYWPALGIAEPEVVDVGQPEFMQAFDAQLASTPASTWRTYLRWHLLNATAPYLSAAFVNEQFDFYGRKLKGTPELLERWKRAYEAVDESIGEALGQLYVAEYFPPESKQRMLVLVENLRTALGERLRALSWMDESTKAQALAKLAAFGVKIGYPDKWIDYGKLQVDRGPYVLNVLRAREFNAARELAKIGRPVDRTEWGMTPPTVNAYYNPTMNEIVFPAGILQPPFFDAQADDAVNYGAIGAVIGHEMTHGFDDQGRQYAADGSLTDWWTPESAQRFNERAAVIVKQYAAYVALDDLHLNGELTQGENIADLGGLTIAYAALQKALDGRPGDPIDGFTPEQRFFLSWATAWHQNIRPEALRLRVHTDVHSPAHFRVNGPLANLEEFATAFAIPEGTPMRRPASERVIIW</sequence>
<dbReference type="PROSITE" id="PS51885">
    <property type="entry name" value="NEPRILYSIN"/>
    <property type="match status" value="1"/>
</dbReference>
<dbReference type="AlphaFoldDB" id="B2A0D1"/>
<evidence type="ECO:0000259" key="9">
    <source>
        <dbReference type="Pfam" id="PF01431"/>
    </source>
</evidence>
<protein>
    <submittedName>
        <fullName evidence="11">Endothelin-converting enzyme 1</fullName>
        <ecNumber evidence="11">3.4.24.71</ecNumber>
    </submittedName>
</protein>
<feature type="domain" description="Peptidase M13 N-terminal" evidence="10">
    <location>
        <begin position="34"/>
        <end position="412"/>
    </location>
</feature>
<evidence type="ECO:0000256" key="8">
    <source>
        <dbReference type="SAM" id="SignalP"/>
    </source>
</evidence>
<dbReference type="InterPro" id="IPR024079">
    <property type="entry name" value="MetalloPept_cat_dom_sf"/>
</dbReference>
<keyword evidence="6" id="KW-0862">Zinc</keyword>
<dbReference type="PANTHER" id="PTHR11733:SF167">
    <property type="entry name" value="FI17812P1-RELATED"/>
    <property type="match status" value="1"/>
</dbReference>
<evidence type="ECO:0000256" key="1">
    <source>
        <dbReference type="ARBA" id="ARBA00001947"/>
    </source>
</evidence>
<dbReference type="Gene3D" id="1.10.1380.10">
    <property type="entry name" value="Neutral endopeptidase , domain2"/>
    <property type="match status" value="1"/>
</dbReference>
<organism evidence="11 12">
    <name type="scientific">Opitutus terrae (strain DSM 11246 / JCM 15787 / PB90-1)</name>
    <dbReference type="NCBI Taxonomy" id="452637"/>
    <lineage>
        <taxon>Bacteria</taxon>
        <taxon>Pseudomonadati</taxon>
        <taxon>Verrucomicrobiota</taxon>
        <taxon>Opitutia</taxon>
        <taxon>Opitutales</taxon>
        <taxon>Opitutaceae</taxon>
        <taxon>Opitutus</taxon>
    </lineage>
</organism>
<gene>
    <name evidence="11" type="ordered locus">Oter_4614</name>
</gene>
<dbReference type="STRING" id="452637.Oter_4614"/>
<name>B2A0D1_OPITP</name>
<evidence type="ECO:0000256" key="7">
    <source>
        <dbReference type="ARBA" id="ARBA00023049"/>
    </source>
</evidence>
<dbReference type="EMBL" id="CP001032">
    <property type="protein sequence ID" value="ACB77885.1"/>
    <property type="molecule type" value="Genomic_DNA"/>
</dbReference>
<keyword evidence="7" id="KW-0482">Metalloprotease</keyword>
<dbReference type="Gene3D" id="3.40.390.10">
    <property type="entry name" value="Collagenase (Catalytic Domain)"/>
    <property type="match status" value="1"/>
</dbReference>
<dbReference type="HOGENOM" id="CLU_006187_7_2_0"/>
<dbReference type="InterPro" id="IPR000718">
    <property type="entry name" value="Peptidase_M13"/>
</dbReference>
<evidence type="ECO:0000259" key="10">
    <source>
        <dbReference type="Pfam" id="PF05649"/>
    </source>
</evidence>
<dbReference type="GO" id="GO:0004222">
    <property type="term" value="F:metalloendopeptidase activity"/>
    <property type="evidence" value="ECO:0007669"/>
    <property type="project" value="UniProtKB-EC"/>
</dbReference>
<dbReference type="KEGG" id="ote:Oter_4614"/>
<keyword evidence="8" id="KW-0732">Signal</keyword>
<dbReference type="InterPro" id="IPR042089">
    <property type="entry name" value="Peptidase_M13_dom_2"/>
</dbReference>
<feature type="chain" id="PRO_5002774655" evidence="8">
    <location>
        <begin position="22"/>
        <end position="668"/>
    </location>
</feature>
<dbReference type="GO" id="GO:0046872">
    <property type="term" value="F:metal ion binding"/>
    <property type="evidence" value="ECO:0007669"/>
    <property type="project" value="UniProtKB-KW"/>
</dbReference>
<keyword evidence="3" id="KW-0645">Protease</keyword>
<dbReference type="GO" id="GO:0016485">
    <property type="term" value="P:protein processing"/>
    <property type="evidence" value="ECO:0007669"/>
    <property type="project" value="TreeGrafter"/>
</dbReference>
<dbReference type="OrthoDB" id="9775677at2"/>
<evidence type="ECO:0000256" key="5">
    <source>
        <dbReference type="ARBA" id="ARBA00022801"/>
    </source>
</evidence>
<feature type="signal peptide" evidence="8">
    <location>
        <begin position="1"/>
        <end position="21"/>
    </location>
</feature>
<dbReference type="Pfam" id="PF01431">
    <property type="entry name" value="Peptidase_M13"/>
    <property type="match status" value="1"/>
</dbReference>
<reference evidence="11 12" key="1">
    <citation type="journal article" date="2011" name="J. Bacteriol.">
        <title>Genome sequence of the verrucomicrobium Opitutus terrae PB90-1, an abundant inhabitant of rice paddy soil ecosystems.</title>
        <authorList>
            <person name="van Passel M.W."/>
            <person name="Kant R."/>
            <person name="Palva A."/>
            <person name="Copeland A."/>
            <person name="Lucas S."/>
            <person name="Lapidus A."/>
            <person name="Glavina del Rio T."/>
            <person name="Pitluck S."/>
            <person name="Goltsman E."/>
            <person name="Clum A."/>
            <person name="Sun H."/>
            <person name="Schmutz J."/>
            <person name="Larimer F.W."/>
            <person name="Land M.L."/>
            <person name="Hauser L."/>
            <person name="Kyrpides N."/>
            <person name="Mikhailova N."/>
            <person name="Richardson P.P."/>
            <person name="Janssen P.H."/>
            <person name="de Vos W.M."/>
            <person name="Smidt H."/>
        </authorList>
    </citation>
    <scope>NUCLEOTIDE SEQUENCE [LARGE SCALE GENOMIC DNA]</scope>
    <source>
        <strain evidence="12">DSM 11246 / JCM 15787 / PB90-1</strain>
    </source>
</reference>
<evidence type="ECO:0000256" key="2">
    <source>
        <dbReference type="ARBA" id="ARBA00007357"/>
    </source>
</evidence>
<keyword evidence="5 11" id="KW-0378">Hydrolase</keyword>
<proteinExistence type="inferred from homology"/>
<accession>B2A0D1</accession>
<comment type="cofactor">
    <cofactor evidence="1">
        <name>Zn(2+)</name>
        <dbReference type="ChEBI" id="CHEBI:29105"/>
    </cofactor>
</comment>
<evidence type="ECO:0000313" key="11">
    <source>
        <dbReference type="EMBL" id="ACB77885.1"/>
    </source>
</evidence>
<dbReference type="InterPro" id="IPR018497">
    <property type="entry name" value="Peptidase_M13_C"/>
</dbReference>
<dbReference type="CDD" id="cd08662">
    <property type="entry name" value="M13"/>
    <property type="match status" value="1"/>
</dbReference>
<dbReference type="PANTHER" id="PTHR11733">
    <property type="entry name" value="ZINC METALLOPROTEASE FAMILY M13 NEPRILYSIN-RELATED"/>
    <property type="match status" value="1"/>
</dbReference>
<dbReference type="PRINTS" id="PR00786">
    <property type="entry name" value="NEPRILYSIN"/>
</dbReference>
<dbReference type="eggNOG" id="COG3590">
    <property type="taxonomic scope" value="Bacteria"/>
</dbReference>
<dbReference type="SUPFAM" id="SSF55486">
    <property type="entry name" value="Metalloproteases ('zincins'), catalytic domain"/>
    <property type="match status" value="1"/>
</dbReference>
<feature type="domain" description="Peptidase M13 C-terminal" evidence="9">
    <location>
        <begin position="464"/>
        <end position="664"/>
    </location>
</feature>
<evidence type="ECO:0000313" key="12">
    <source>
        <dbReference type="Proteomes" id="UP000007013"/>
    </source>
</evidence>
<dbReference type="Pfam" id="PF05649">
    <property type="entry name" value="Peptidase_M13_N"/>
    <property type="match status" value="1"/>
</dbReference>
<evidence type="ECO:0000256" key="4">
    <source>
        <dbReference type="ARBA" id="ARBA00022723"/>
    </source>
</evidence>
<evidence type="ECO:0000256" key="6">
    <source>
        <dbReference type="ARBA" id="ARBA00022833"/>
    </source>
</evidence>